<dbReference type="GO" id="GO:0030213">
    <property type="term" value="P:hyaluronan biosynthetic process"/>
    <property type="evidence" value="ECO:0007669"/>
    <property type="project" value="TreeGrafter"/>
</dbReference>
<evidence type="ECO:0000256" key="1">
    <source>
        <dbReference type="ARBA" id="ARBA00004236"/>
    </source>
</evidence>
<dbReference type="PANTHER" id="PTHR22913">
    <property type="entry name" value="HYALURONAN SYNTHASE"/>
    <property type="match status" value="1"/>
</dbReference>
<evidence type="ECO:0000256" key="5">
    <source>
        <dbReference type="ARBA" id="ARBA00023136"/>
    </source>
</evidence>
<proteinExistence type="predicted"/>
<evidence type="ECO:0000256" key="3">
    <source>
        <dbReference type="ARBA" id="ARBA00022676"/>
    </source>
</evidence>
<keyword evidence="5 7" id="KW-0472">Membrane</keyword>
<gene>
    <name evidence="8" type="ORF">ETD86_39330</name>
</gene>
<keyword evidence="9" id="KW-1185">Reference proteome</keyword>
<dbReference type="OrthoDB" id="9763050at2"/>
<keyword evidence="7" id="KW-1133">Transmembrane helix</keyword>
<comment type="caution">
    <text evidence="8">The sequence shown here is derived from an EMBL/GenBank/DDBJ whole genome shotgun (WGS) entry which is preliminary data.</text>
</comment>
<feature type="region of interest" description="Disordered" evidence="6">
    <location>
        <begin position="446"/>
        <end position="496"/>
    </location>
</feature>
<organism evidence="8 9">
    <name type="scientific">Nonomuraea turkmeniaca</name>
    <dbReference type="NCBI Taxonomy" id="103838"/>
    <lineage>
        <taxon>Bacteria</taxon>
        <taxon>Bacillati</taxon>
        <taxon>Actinomycetota</taxon>
        <taxon>Actinomycetes</taxon>
        <taxon>Streptosporangiales</taxon>
        <taxon>Streptosporangiaceae</taxon>
        <taxon>Nonomuraea</taxon>
    </lineage>
</organism>
<name>A0A5S4F3A3_9ACTN</name>
<evidence type="ECO:0000256" key="6">
    <source>
        <dbReference type="SAM" id="MobiDB-lite"/>
    </source>
</evidence>
<protein>
    <submittedName>
        <fullName evidence="8">Glycosyltransferase</fullName>
    </submittedName>
</protein>
<dbReference type="PANTHER" id="PTHR22913:SF12">
    <property type="entry name" value="MANNURONAN SYNTHASE"/>
    <property type="match status" value="1"/>
</dbReference>
<dbReference type="GO" id="GO:0050501">
    <property type="term" value="F:hyaluronan synthase activity"/>
    <property type="evidence" value="ECO:0007669"/>
    <property type="project" value="TreeGrafter"/>
</dbReference>
<dbReference type="GO" id="GO:0085029">
    <property type="term" value="P:extracellular matrix assembly"/>
    <property type="evidence" value="ECO:0007669"/>
    <property type="project" value="TreeGrafter"/>
</dbReference>
<keyword evidence="4 8" id="KW-0808">Transferase</keyword>
<accession>A0A5S4F3A3</accession>
<dbReference type="Gene3D" id="3.90.550.10">
    <property type="entry name" value="Spore Coat Polysaccharide Biosynthesis Protein SpsA, Chain A"/>
    <property type="match status" value="1"/>
</dbReference>
<dbReference type="Pfam" id="PF13641">
    <property type="entry name" value="Glyco_tranf_2_3"/>
    <property type="match status" value="1"/>
</dbReference>
<comment type="subcellular location">
    <subcellularLocation>
        <location evidence="1">Cell membrane</location>
    </subcellularLocation>
</comment>
<keyword evidence="3" id="KW-0328">Glycosyltransferase</keyword>
<evidence type="ECO:0000313" key="9">
    <source>
        <dbReference type="Proteomes" id="UP000309128"/>
    </source>
</evidence>
<dbReference type="EMBL" id="VCKY01000188">
    <property type="protein sequence ID" value="TMR10505.1"/>
    <property type="molecule type" value="Genomic_DNA"/>
</dbReference>
<feature type="transmembrane region" description="Helical" evidence="7">
    <location>
        <begin position="364"/>
        <end position="384"/>
    </location>
</feature>
<evidence type="ECO:0000313" key="8">
    <source>
        <dbReference type="EMBL" id="TMR10505.1"/>
    </source>
</evidence>
<keyword evidence="2" id="KW-1003">Cell membrane</keyword>
<keyword evidence="7" id="KW-0812">Transmembrane</keyword>
<dbReference type="AlphaFoldDB" id="A0A5S4F3A3"/>
<dbReference type="RefSeq" id="WP_138671716.1">
    <property type="nucleotide sequence ID" value="NZ_VCKY01000188.1"/>
</dbReference>
<dbReference type="Proteomes" id="UP000309128">
    <property type="component" value="Unassembled WGS sequence"/>
</dbReference>
<dbReference type="InterPro" id="IPR029044">
    <property type="entry name" value="Nucleotide-diphossugar_trans"/>
</dbReference>
<evidence type="ECO:0000256" key="4">
    <source>
        <dbReference type="ARBA" id="ARBA00022679"/>
    </source>
</evidence>
<dbReference type="SUPFAM" id="SSF53448">
    <property type="entry name" value="Nucleotide-diphospho-sugar transferases"/>
    <property type="match status" value="1"/>
</dbReference>
<feature type="transmembrane region" description="Helical" evidence="7">
    <location>
        <begin position="404"/>
        <end position="425"/>
    </location>
</feature>
<sequence length="496" mass="54755">MHLDEAGRRRYLGFALVLGAVLTAYAHHHVARVVDHPSHLVAIDAFAFCWLAFAAITAHTHVDVRPSAQQAKLLGGRRVTVVVPLFNEDPKTFRALLDSVAGQSRLPQRLHVIDNGSTNNDCRLVFDDWALTRPLDLEVRYDVTGRIGKRRAQAVAFDADPDADIFCTMDSDTVLDRNAVREGIAPFARADITGVAALLLGLNQRKNMLTRLVDLSFVMSFLNGRASWSRVGSVVVNCGALSFYRADVIRKYREAYLTQTVCGRPVVTGDDRMLTGYAVLEGRTVIQERSVGYTLLPENLSHLTRQRVRWWRSWFWGGGWLIQMCPLTKPAWWLVLWQFASFVLGTLALPLLMIRHPAEAGQLAVPFLGFAVLAAYIRTVRYLIVRRPDMTYRQQLLRFAMAPLSSLVNLYLCTVLQYVGLLTFLKTGWSTRQAVEVSIGAAPDLGTATEPGADELTTVGATSIDGPGRRRTGSSPTRRTAGASTTPGGRPPASPG</sequence>
<dbReference type="GO" id="GO:0005886">
    <property type="term" value="C:plasma membrane"/>
    <property type="evidence" value="ECO:0007669"/>
    <property type="project" value="UniProtKB-SubCell"/>
</dbReference>
<feature type="transmembrane region" description="Helical" evidence="7">
    <location>
        <begin position="331"/>
        <end position="352"/>
    </location>
</feature>
<reference evidence="8 9" key="1">
    <citation type="submission" date="2019-05" db="EMBL/GenBank/DDBJ databases">
        <title>Draft genome sequence of Nonomuraea turkmeniaca DSM 43926.</title>
        <authorList>
            <person name="Saricaoglu S."/>
            <person name="Isik K."/>
        </authorList>
    </citation>
    <scope>NUCLEOTIDE SEQUENCE [LARGE SCALE GENOMIC DNA]</scope>
    <source>
        <strain evidence="8 9">DSM 43926</strain>
    </source>
</reference>
<evidence type="ECO:0000256" key="7">
    <source>
        <dbReference type="SAM" id="Phobius"/>
    </source>
</evidence>
<evidence type="ECO:0000256" key="2">
    <source>
        <dbReference type="ARBA" id="ARBA00022475"/>
    </source>
</evidence>